<dbReference type="EMBL" id="BBNY01000076">
    <property type="protein sequence ID" value="GAL90599.1"/>
    <property type="molecule type" value="Genomic_DNA"/>
</dbReference>
<protein>
    <submittedName>
        <fullName evidence="1">Uncharacterized protein</fullName>
    </submittedName>
</protein>
<sequence length="37" mass="4254">MGMFRNSLNILTSMINVLSFPWPITLTRELLSKTKLS</sequence>
<reference evidence="5" key="1">
    <citation type="journal article" date="2014" name="Genome Announc.">
        <title>Draft Genome Sequence of Marine Flavobacterium Jejuia pallidilutea Strain 11shimoA1 and Pigmentation Mutants.</title>
        <authorList>
            <person name="Takatani N."/>
            <person name="Nakanishi M."/>
            <person name="Meirelles P."/>
            <person name="Mino S."/>
            <person name="Suda W."/>
            <person name="Oshima K."/>
            <person name="Hattori M."/>
            <person name="Ohkuma M."/>
            <person name="Hosokawa M."/>
            <person name="Miyashita K."/>
            <person name="Thompson F.L."/>
            <person name="Niwa A."/>
            <person name="Sawabe T."/>
            <person name="Sawabe T."/>
        </authorList>
    </citation>
    <scope>NUCLEOTIDE SEQUENCE [LARGE SCALE GENOMIC DNA]</scope>
    <source>
        <strain evidence="5">JCM 19538</strain>
    </source>
</reference>
<evidence type="ECO:0000313" key="5">
    <source>
        <dbReference type="Proteomes" id="UP000030184"/>
    </source>
</evidence>
<evidence type="ECO:0000313" key="4">
    <source>
        <dbReference type="Proteomes" id="UP000029641"/>
    </source>
</evidence>
<name>A0A090VQM0_9FLAO</name>
<evidence type="ECO:0000313" key="3">
    <source>
        <dbReference type="EMBL" id="GAL90599.1"/>
    </source>
</evidence>
<dbReference type="Proteomes" id="UP000029641">
    <property type="component" value="Unassembled WGS sequence"/>
</dbReference>
<dbReference type="Proteomes" id="UP000030184">
    <property type="component" value="Unassembled WGS sequence"/>
</dbReference>
<proteinExistence type="predicted"/>
<dbReference type="AlphaFoldDB" id="A0A090VQM0"/>
<dbReference type="EMBL" id="BBNS01000007">
    <property type="protein sequence ID" value="GAL70727.1"/>
    <property type="molecule type" value="Genomic_DNA"/>
</dbReference>
<dbReference type="STRING" id="504487.JCM19538_364"/>
<dbReference type="Proteomes" id="UP000029646">
    <property type="component" value="Unassembled WGS sequence"/>
</dbReference>
<gene>
    <name evidence="1" type="ORF">JCM19301_2185</name>
    <name evidence="2" type="ORF">JCM19302_2449</name>
    <name evidence="3" type="ORF">JCM19538_364</name>
</gene>
<comment type="caution">
    <text evidence="1">The sequence shown here is derived from an EMBL/GenBank/DDBJ whole genome shotgun (WGS) entry which is preliminary data.</text>
</comment>
<organism evidence="1 4">
    <name type="scientific">Jejuia pallidilutea</name>
    <dbReference type="NCBI Taxonomy" id="504487"/>
    <lineage>
        <taxon>Bacteria</taxon>
        <taxon>Pseudomonadati</taxon>
        <taxon>Bacteroidota</taxon>
        <taxon>Flavobacteriia</taxon>
        <taxon>Flavobacteriales</taxon>
        <taxon>Flavobacteriaceae</taxon>
        <taxon>Jejuia</taxon>
    </lineage>
</organism>
<accession>A0A090VQM0</accession>
<evidence type="ECO:0000313" key="2">
    <source>
        <dbReference type="EMBL" id="GAL70727.1"/>
    </source>
</evidence>
<evidence type="ECO:0000313" key="1">
    <source>
        <dbReference type="EMBL" id="GAL67020.1"/>
    </source>
</evidence>
<dbReference type="EMBL" id="BBNR01000007">
    <property type="protein sequence ID" value="GAL67020.1"/>
    <property type="molecule type" value="Genomic_DNA"/>
</dbReference>
<keyword evidence="5" id="KW-1185">Reference proteome</keyword>